<dbReference type="InterPro" id="IPR008514">
    <property type="entry name" value="T6SS_Hcp"/>
</dbReference>
<name>A0ABW4U0Y7_9SPHN</name>
<dbReference type="InterPro" id="IPR053165">
    <property type="entry name" value="HSI-I_assembly_Hcp1"/>
</dbReference>
<keyword evidence="2" id="KW-1185">Reference proteome</keyword>
<dbReference type="PANTHER" id="PTHR36152">
    <property type="entry name" value="CYTOPLASMIC PROTEIN-RELATED"/>
    <property type="match status" value="1"/>
</dbReference>
<dbReference type="RefSeq" id="WP_380930204.1">
    <property type="nucleotide sequence ID" value="NZ_JBHUGS010000003.1"/>
</dbReference>
<dbReference type="SUPFAM" id="SSF141452">
    <property type="entry name" value="Hcp1-like"/>
    <property type="match status" value="1"/>
</dbReference>
<protein>
    <submittedName>
        <fullName evidence="1">Hcp family type VI secretion system effector</fullName>
    </submittedName>
</protein>
<gene>
    <name evidence="1" type="ORF">ACFSGX_12000</name>
</gene>
<evidence type="ECO:0000313" key="1">
    <source>
        <dbReference type="EMBL" id="MFD1951487.1"/>
    </source>
</evidence>
<dbReference type="Proteomes" id="UP001597400">
    <property type="component" value="Unassembled WGS sequence"/>
</dbReference>
<comment type="caution">
    <text evidence="1">The sequence shown here is derived from an EMBL/GenBank/DDBJ whole genome shotgun (WGS) entry which is preliminary data.</text>
</comment>
<organism evidence="1 2">
    <name type="scientific">Sphingomonas arantia</name>
    <dbReference type="NCBI Taxonomy" id="1460676"/>
    <lineage>
        <taxon>Bacteria</taxon>
        <taxon>Pseudomonadati</taxon>
        <taxon>Pseudomonadota</taxon>
        <taxon>Alphaproteobacteria</taxon>
        <taxon>Sphingomonadales</taxon>
        <taxon>Sphingomonadaceae</taxon>
        <taxon>Sphingomonas</taxon>
    </lineage>
</organism>
<dbReference type="InterPro" id="IPR036624">
    <property type="entry name" value="Hcp1-lik_sf"/>
</dbReference>
<accession>A0ABW4U0Y7</accession>
<dbReference type="PANTHER" id="PTHR36152:SF5">
    <property type="entry name" value="PROTEIN HCP1"/>
    <property type="match status" value="1"/>
</dbReference>
<dbReference type="EMBL" id="JBHUGS010000003">
    <property type="protein sequence ID" value="MFD1951487.1"/>
    <property type="molecule type" value="Genomic_DNA"/>
</dbReference>
<dbReference type="Pfam" id="PF05638">
    <property type="entry name" value="T6SS_HCP"/>
    <property type="match status" value="1"/>
</dbReference>
<evidence type="ECO:0000313" key="2">
    <source>
        <dbReference type="Proteomes" id="UP001597400"/>
    </source>
</evidence>
<sequence length="161" mass="16797">MAVEMFLKLAGCDGESEATGYEGQIELLGWNWGVTNMASSVMGTGTGAGKASFQDLSITKYVDKATATLLLNCAGGGHFTTAVLSCRKAGGTKALEYLKITMEQVFVSSVQHGGTPGDDLTVENVTLNFAKVDVTYSPQSATGTAAGSVPFKWNIKKNDAA</sequence>
<dbReference type="Gene3D" id="2.30.110.20">
    <property type="entry name" value="Hcp1-like"/>
    <property type="match status" value="1"/>
</dbReference>
<proteinExistence type="predicted"/>
<reference evidence="2" key="1">
    <citation type="journal article" date="2019" name="Int. J. Syst. Evol. Microbiol.">
        <title>The Global Catalogue of Microorganisms (GCM) 10K type strain sequencing project: providing services to taxonomists for standard genome sequencing and annotation.</title>
        <authorList>
            <consortium name="The Broad Institute Genomics Platform"/>
            <consortium name="The Broad Institute Genome Sequencing Center for Infectious Disease"/>
            <person name="Wu L."/>
            <person name="Ma J."/>
        </authorList>
    </citation>
    <scope>NUCLEOTIDE SEQUENCE [LARGE SCALE GENOMIC DNA]</scope>
    <source>
        <strain evidence="2">CGMCC 1.12702</strain>
    </source>
</reference>